<keyword evidence="2" id="KW-0560">Oxidoreductase</keyword>
<dbReference type="NCBIfam" id="NF009385">
    <property type="entry name" value="PRK12744.1"/>
    <property type="match status" value="1"/>
</dbReference>
<gene>
    <name evidence="4" type="ORF">SAMN04488051_105132</name>
</gene>
<feature type="domain" description="Ketoreductase" evidence="3">
    <location>
        <begin position="10"/>
        <end position="191"/>
    </location>
</feature>
<dbReference type="GO" id="GO:0016614">
    <property type="term" value="F:oxidoreductase activity, acting on CH-OH group of donors"/>
    <property type="evidence" value="ECO:0007669"/>
    <property type="project" value="UniProtKB-ARBA"/>
</dbReference>
<organism evidence="4 5">
    <name type="scientific">Alkalimonas amylolytica</name>
    <dbReference type="NCBI Taxonomy" id="152573"/>
    <lineage>
        <taxon>Bacteria</taxon>
        <taxon>Pseudomonadati</taxon>
        <taxon>Pseudomonadota</taxon>
        <taxon>Gammaproteobacteria</taxon>
        <taxon>Alkalimonas</taxon>
    </lineage>
</organism>
<proteinExistence type="inferred from homology"/>
<dbReference type="InterPro" id="IPR036291">
    <property type="entry name" value="NAD(P)-bd_dom_sf"/>
</dbReference>
<accession>A0A1H4DA73</accession>
<dbReference type="PRINTS" id="PR00081">
    <property type="entry name" value="GDHRDH"/>
</dbReference>
<dbReference type="OrthoDB" id="9809287at2"/>
<reference evidence="4 5" key="1">
    <citation type="submission" date="2016-10" db="EMBL/GenBank/DDBJ databases">
        <authorList>
            <person name="de Groot N.N."/>
        </authorList>
    </citation>
    <scope>NUCLEOTIDE SEQUENCE [LARGE SCALE GENOMIC DNA]</scope>
    <source>
        <strain evidence="4 5">CGMCC 1.3430</strain>
    </source>
</reference>
<dbReference type="Gene3D" id="3.40.50.720">
    <property type="entry name" value="NAD(P)-binding Rossmann-like Domain"/>
    <property type="match status" value="1"/>
</dbReference>
<dbReference type="AlphaFoldDB" id="A0A1H4DA73"/>
<sequence length="258" mass="26947">MSANHSLNEKVILIAGGAKNLGGVIARDFASQGAGAIAVHYHSAATEAEATATVNAVKALGAKAVAIQADMTSAAGVQALFEHALTHFGRIDIAVNTVGQVLKKPIADVTEAEYDTMFAVNSKSAFFFLQEAGKHLADNGKICTLATSLLGAFTPFYSTYAGAKAAVEHFTRAASKEFGVRGISVTAVAPGPMDTPFFYGQESAEAVAYHKTAAALSPFSKTGLTDIEDIVPLIRFLVTEGWWITGQTILANGGYTTK</sequence>
<name>A0A1H4DA73_ALKAM</name>
<dbReference type="RefSeq" id="WP_091342891.1">
    <property type="nucleotide sequence ID" value="NZ_FNRM01000005.1"/>
</dbReference>
<evidence type="ECO:0000256" key="2">
    <source>
        <dbReference type="ARBA" id="ARBA00023002"/>
    </source>
</evidence>
<protein>
    <submittedName>
        <fullName evidence="4">NAD(P)-dependent dehydrogenase, short-chain alcohol dehydrogenase family</fullName>
    </submittedName>
</protein>
<comment type="similarity">
    <text evidence="1">Belongs to the short-chain dehydrogenases/reductases (SDR) family.</text>
</comment>
<dbReference type="InterPro" id="IPR057326">
    <property type="entry name" value="KR_dom"/>
</dbReference>
<dbReference type="PRINTS" id="PR00080">
    <property type="entry name" value="SDRFAMILY"/>
</dbReference>
<dbReference type="PANTHER" id="PTHR48107">
    <property type="entry name" value="NADPH-DEPENDENT ALDEHYDE REDUCTASE-LIKE PROTEIN, CHLOROPLASTIC-RELATED"/>
    <property type="match status" value="1"/>
</dbReference>
<evidence type="ECO:0000313" key="4">
    <source>
        <dbReference type="EMBL" id="SEA69192.1"/>
    </source>
</evidence>
<evidence type="ECO:0000313" key="5">
    <source>
        <dbReference type="Proteomes" id="UP000198773"/>
    </source>
</evidence>
<dbReference type="STRING" id="152573.SAMN04488051_105132"/>
<dbReference type="PANTHER" id="PTHR48107:SF7">
    <property type="entry name" value="RE15974P"/>
    <property type="match status" value="1"/>
</dbReference>
<dbReference type="EMBL" id="FNRM01000005">
    <property type="protein sequence ID" value="SEA69192.1"/>
    <property type="molecule type" value="Genomic_DNA"/>
</dbReference>
<dbReference type="SUPFAM" id="SSF51735">
    <property type="entry name" value="NAD(P)-binding Rossmann-fold domains"/>
    <property type="match status" value="1"/>
</dbReference>
<dbReference type="SMART" id="SM00822">
    <property type="entry name" value="PKS_KR"/>
    <property type="match status" value="1"/>
</dbReference>
<dbReference type="InterPro" id="IPR002347">
    <property type="entry name" value="SDR_fam"/>
</dbReference>
<dbReference type="Proteomes" id="UP000198773">
    <property type="component" value="Unassembled WGS sequence"/>
</dbReference>
<evidence type="ECO:0000259" key="3">
    <source>
        <dbReference type="SMART" id="SM00822"/>
    </source>
</evidence>
<dbReference type="Pfam" id="PF13561">
    <property type="entry name" value="adh_short_C2"/>
    <property type="match status" value="1"/>
</dbReference>
<evidence type="ECO:0000256" key="1">
    <source>
        <dbReference type="ARBA" id="ARBA00006484"/>
    </source>
</evidence>
<keyword evidence="5" id="KW-1185">Reference proteome</keyword>